<dbReference type="PANTHER" id="PTHR16515:SF58">
    <property type="entry name" value="ZINC FINGER PROTEIN 22"/>
    <property type="match status" value="1"/>
</dbReference>
<reference evidence="14" key="1">
    <citation type="submission" date="2025-08" db="UniProtKB">
        <authorList>
            <consortium name="RefSeq"/>
        </authorList>
    </citation>
    <scope>IDENTIFICATION</scope>
    <source>
        <tissue evidence="14">Whole organism</tissue>
    </source>
</reference>
<keyword evidence="8" id="KW-0804">Transcription</keyword>
<dbReference type="GO" id="GO:0008170">
    <property type="term" value="F:N-methyltransferase activity"/>
    <property type="evidence" value="ECO:0007669"/>
    <property type="project" value="UniProtKB-ARBA"/>
</dbReference>
<feature type="compositionally biased region" description="Basic and acidic residues" evidence="11">
    <location>
        <begin position="422"/>
        <end position="431"/>
    </location>
</feature>
<feature type="compositionally biased region" description="Low complexity" evidence="11">
    <location>
        <begin position="47"/>
        <end position="62"/>
    </location>
</feature>
<feature type="domain" description="C2H2-type" evidence="12">
    <location>
        <begin position="937"/>
        <end position="964"/>
    </location>
</feature>
<name>A0A8B7PFC8_HYAAZ</name>
<evidence type="ECO:0000256" key="5">
    <source>
        <dbReference type="ARBA" id="ARBA00022833"/>
    </source>
</evidence>
<feature type="domain" description="C2H2-type" evidence="12">
    <location>
        <begin position="909"/>
        <end position="936"/>
    </location>
</feature>
<keyword evidence="2" id="KW-0479">Metal-binding</keyword>
<dbReference type="OrthoDB" id="9368434at2759"/>
<dbReference type="GO" id="GO:0003677">
    <property type="term" value="F:DNA binding"/>
    <property type="evidence" value="ECO:0007669"/>
    <property type="project" value="UniProtKB-KW"/>
</dbReference>
<dbReference type="GO" id="GO:0008270">
    <property type="term" value="F:zinc ion binding"/>
    <property type="evidence" value="ECO:0007669"/>
    <property type="project" value="UniProtKB-KW"/>
</dbReference>
<keyword evidence="5" id="KW-0862">Zinc</keyword>
<feature type="region of interest" description="Disordered" evidence="11">
    <location>
        <begin position="1507"/>
        <end position="1527"/>
    </location>
</feature>
<feature type="compositionally biased region" description="Acidic residues" evidence="11">
    <location>
        <begin position="1507"/>
        <end position="1523"/>
    </location>
</feature>
<dbReference type="PROSITE" id="PS00028">
    <property type="entry name" value="ZINC_FINGER_C2H2_1"/>
    <property type="match status" value="7"/>
</dbReference>
<feature type="compositionally biased region" description="Acidic residues" evidence="11">
    <location>
        <begin position="781"/>
        <end position="790"/>
    </location>
</feature>
<evidence type="ECO:0000256" key="7">
    <source>
        <dbReference type="ARBA" id="ARBA00023125"/>
    </source>
</evidence>
<evidence type="ECO:0000256" key="3">
    <source>
        <dbReference type="ARBA" id="ARBA00022737"/>
    </source>
</evidence>
<comment type="subcellular location">
    <subcellularLocation>
        <location evidence="1">Nucleus</location>
    </subcellularLocation>
</comment>
<dbReference type="GO" id="GO:0006355">
    <property type="term" value="P:regulation of DNA-templated transcription"/>
    <property type="evidence" value="ECO:0007669"/>
    <property type="project" value="UniProtKB-ARBA"/>
</dbReference>
<feature type="compositionally biased region" description="Low complexity" evidence="11">
    <location>
        <begin position="1218"/>
        <end position="1231"/>
    </location>
</feature>
<dbReference type="SUPFAM" id="SSF57667">
    <property type="entry name" value="beta-beta-alpha zinc fingers"/>
    <property type="match status" value="5"/>
</dbReference>
<keyword evidence="13" id="KW-1185">Reference proteome</keyword>
<evidence type="ECO:0000256" key="2">
    <source>
        <dbReference type="ARBA" id="ARBA00022723"/>
    </source>
</evidence>
<feature type="domain" description="C2H2-type" evidence="12">
    <location>
        <begin position="1390"/>
        <end position="1417"/>
    </location>
</feature>
<feature type="region of interest" description="Disordered" evidence="11">
    <location>
        <begin position="551"/>
        <end position="597"/>
    </location>
</feature>
<feature type="domain" description="C2H2-type" evidence="12">
    <location>
        <begin position="852"/>
        <end position="879"/>
    </location>
</feature>
<keyword evidence="4 10" id="KW-0863">Zinc-finger</keyword>
<feature type="compositionally biased region" description="Polar residues" evidence="11">
    <location>
        <begin position="1138"/>
        <end position="1147"/>
    </location>
</feature>
<dbReference type="InterPro" id="IPR046341">
    <property type="entry name" value="SET_dom_sf"/>
</dbReference>
<dbReference type="GeneID" id="108680046"/>
<dbReference type="GO" id="GO:0003682">
    <property type="term" value="F:chromatin binding"/>
    <property type="evidence" value="ECO:0007669"/>
    <property type="project" value="UniProtKB-ARBA"/>
</dbReference>
<dbReference type="Pfam" id="PF13912">
    <property type="entry name" value="zf-C2H2_6"/>
    <property type="match status" value="2"/>
</dbReference>
<evidence type="ECO:0000256" key="1">
    <source>
        <dbReference type="ARBA" id="ARBA00004123"/>
    </source>
</evidence>
<feature type="compositionally biased region" description="Basic and acidic residues" evidence="11">
    <location>
        <begin position="553"/>
        <end position="579"/>
    </location>
</feature>
<feature type="domain" description="C2H2-type" evidence="12">
    <location>
        <begin position="1418"/>
        <end position="1446"/>
    </location>
</feature>
<feature type="region of interest" description="Disordered" evidence="11">
    <location>
        <begin position="1078"/>
        <end position="1282"/>
    </location>
</feature>
<organism evidence="13 14">
    <name type="scientific">Hyalella azteca</name>
    <name type="common">Amphipod</name>
    <dbReference type="NCBI Taxonomy" id="294128"/>
    <lineage>
        <taxon>Eukaryota</taxon>
        <taxon>Metazoa</taxon>
        <taxon>Ecdysozoa</taxon>
        <taxon>Arthropoda</taxon>
        <taxon>Crustacea</taxon>
        <taxon>Multicrustacea</taxon>
        <taxon>Malacostraca</taxon>
        <taxon>Eumalacostraca</taxon>
        <taxon>Peracarida</taxon>
        <taxon>Amphipoda</taxon>
        <taxon>Senticaudata</taxon>
        <taxon>Talitrida</taxon>
        <taxon>Talitroidea</taxon>
        <taxon>Hyalellidae</taxon>
        <taxon>Hyalella</taxon>
    </lineage>
</organism>
<feature type="compositionally biased region" description="Pro residues" evidence="11">
    <location>
        <begin position="1268"/>
        <end position="1278"/>
    </location>
</feature>
<dbReference type="GO" id="GO:0008276">
    <property type="term" value="F:protein methyltransferase activity"/>
    <property type="evidence" value="ECO:0007669"/>
    <property type="project" value="UniProtKB-ARBA"/>
</dbReference>
<dbReference type="RefSeq" id="XP_018024302.2">
    <property type="nucleotide sequence ID" value="XM_018168813.2"/>
</dbReference>
<dbReference type="FunFam" id="3.30.160.60:FF:000150">
    <property type="entry name" value="Mds1 and evi1 complex locus protein"/>
    <property type="match status" value="1"/>
</dbReference>
<dbReference type="InterPro" id="IPR050331">
    <property type="entry name" value="Zinc_finger"/>
</dbReference>
<evidence type="ECO:0000313" key="14">
    <source>
        <dbReference type="RefSeq" id="XP_018024302.2"/>
    </source>
</evidence>
<dbReference type="SMART" id="SM00355">
    <property type="entry name" value="ZnF_C2H2"/>
    <property type="match status" value="9"/>
</dbReference>
<evidence type="ECO:0000256" key="4">
    <source>
        <dbReference type="ARBA" id="ARBA00022771"/>
    </source>
</evidence>
<dbReference type="PANTHER" id="PTHR16515">
    <property type="entry name" value="PR DOMAIN ZINC FINGER PROTEIN"/>
    <property type="match status" value="1"/>
</dbReference>
<dbReference type="FunFam" id="3.30.160.60:FF:000126">
    <property type="entry name" value="Mds1 and evi1 complex locus protein"/>
    <property type="match status" value="1"/>
</dbReference>
<gene>
    <name evidence="14" type="primary">LOC108680046</name>
</gene>
<feature type="compositionally biased region" description="Polar residues" evidence="11">
    <location>
        <begin position="437"/>
        <end position="451"/>
    </location>
</feature>
<sequence>MTSLLQVGVASTSVGPGDEVTGGPSNFRDLCGEVSDDASAPHEDSSSPRSLSPSTPPLNTAPSSPPSRLTQEFPLKEDNSRKIFIDEYMETNKFPKLITKFSRKNKHDESFTINSNNLHPYAEDISSSTDINKIEYSVEALRSKPVKKLNNSHEVSDCRVTDLKLNVKEEKEIGDFSLKVSPAEKILTISPEKKELDETNVKNDKSTVKPGCDLINEASGQHEKDRIETKHSIESKIKDEVDIKTEQNMDESHYDFKKESISAITLNHSHTTAGTLHRLMTDQANVVHNSGPFGDIHTLMNKMNHLNGMSISHLLARDFLNRKNSSGHDIQNASTSTPSTLTISSPSASTGNNCFSTSMVTLSPPHTLSPHNRSNNLSISPASASPQDNDADSGADDHDDDDDPVNTYYKNNQKFRSQQQRSSDKRPRFDSKVFFPGQNSPPLTPQTTMNGRSQAAIDKTKNKFNLAYGKDDASIDVFPRQEYPSRITVAPSSFFNSVSFSPMNILGMNLISPSAGDKNDHSVDIHNENNHADKHEPFLDKNIDQFGNQAASKMKDNTQDDKKIALPGDAEKNSYHKFPESSTSYPIPDSSLPNETQTSELNAATERLITQQLSIPPAELQVKEKTSFNYKQTNAVFYSSSDQSRDKEVRGGCDSVSGDLETSLDDFSGRGTKLAIFAKFSVAKGARYGPFMGKFTAEAKDPSFAWQVMSSRTGERGWLDAREFGNWLRLVAVADSATSANLKHVLLNRKIFYEASRDIAPGEELLLARKTVVDLDTSYTADDDVSEEESSDHRNEVTTNAAGGACDSELAEDDVDDNGISHRCLQCDKNFKDYDSLDEHLIASHGFPANQHRCKYCPRAFAWRPSLIQHNIIHGEFKRYPCENCSRVFTDSSVLQKHIRTQHVGARAYACAECGKTFATSSGLKQHTHIHSSVKPYVCESCFKAYTQFSNLCRHKRMHADCRQQVKCSKCNQTFPNSTHLSKHKRFCDTAPTTPMQAGLAPMNEFNKLPPSNYGMRSLQVSPPSSLAMYPRPPIPLLHQSILGNYPMFSNFPSLVGGPQHPLITPSMFLPLHGNTRRHKREMHDQHDSGISLGEESDREFRGAGPRIESSLTLEQSRCGDVQTLDDEASSRARSRSPLFSSQQESPSPGKESTHESEDSMDQSKTQSDVEDSMMTSPRRLSPSPNSNEFEPKPKLPGGRKESTPLDLTVRREEMDLISNNKIASSSSQSDISKDKSPVKENPQPRNFEHRSGHPLWSISDLLKEPTPKTPPTLPAPPTSLVDTPTKFNLAYPRPLHPNYIFDMCRNFERNNQERAHLLPPSASPRSYPLMPFFSASAMSGMGGLGLGLGRSPNLDLFKAQMTASSRPYPDLSRTYDLMPAHIPRPKDRYSCKFCGKVFPRSANLTRHLRTHTGEQPYKCKHCERSFSISSNLQRHVRNIHNKERPFRCPLCSRSFGQQTNLDRHLKHHEEGGPDIPDVNNVNETPVKFLSDEIRSFVYKVTDQGNDDSVVDDLDEDEEDEEEINKSFHAITDAGFTNNDSL</sequence>
<dbReference type="InterPro" id="IPR036236">
    <property type="entry name" value="Znf_C2H2_sf"/>
</dbReference>
<feature type="compositionally biased region" description="Basic and acidic residues" evidence="11">
    <location>
        <begin position="1190"/>
        <end position="1215"/>
    </location>
</feature>
<dbReference type="GO" id="GO:0008757">
    <property type="term" value="F:S-adenosylmethionine-dependent methyltransferase activity"/>
    <property type="evidence" value="ECO:0007669"/>
    <property type="project" value="UniProtKB-ARBA"/>
</dbReference>
<dbReference type="PROSITE" id="PS50157">
    <property type="entry name" value="ZINC_FINGER_C2H2_2"/>
    <property type="match status" value="9"/>
</dbReference>
<feature type="domain" description="C2H2-type" evidence="12">
    <location>
        <begin position="1447"/>
        <end position="1474"/>
    </location>
</feature>
<keyword evidence="7" id="KW-0238">DNA-binding</keyword>
<evidence type="ECO:0000256" key="6">
    <source>
        <dbReference type="ARBA" id="ARBA00023015"/>
    </source>
</evidence>
<feature type="domain" description="C2H2-type" evidence="12">
    <location>
        <begin position="880"/>
        <end position="908"/>
    </location>
</feature>
<dbReference type="InterPro" id="IPR013087">
    <property type="entry name" value="Znf_C2H2_type"/>
</dbReference>
<evidence type="ECO:0000256" key="9">
    <source>
        <dbReference type="ARBA" id="ARBA00023242"/>
    </source>
</evidence>
<feature type="region of interest" description="Disordered" evidence="11">
    <location>
        <begin position="326"/>
        <end position="451"/>
    </location>
</feature>
<accession>A0A8B7PFC8</accession>
<dbReference type="InterPro" id="IPR001214">
    <property type="entry name" value="SET_dom"/>
</dbReference>
<keyword evidence="6" id="KW-0805">Transcription regulation</keyword>
<keyword evidence="9" id="KW-0539">Nucleus</keyword>
<dbReference type="GO" id="GO:0005634">
    <property type="term" value="C:nucleus"/>
    <property type="evidence" value="ECO:0007669"/>
    <property type="project" value="UniProtKB-SubCell"/>
</dbReference>
<dbReference type="KEGG" id="hazt:108680046"/>
<dbReference type="Proteomes" id="UP000694843">
    <property type="component" value="Unplaced"/>
</dbReference>
<dbReference type="Pfam" id="PF21549">
    <property type="entry name" value="PRDM2_PR"/>
    <property type="match status" value="1"/>
</dbReference>
<dbReference type="FunFam" id="3.30.160.60:FF:000112">
    <property type="entry name" value="Mds1 and evi1 complex locus protein"/>
    <property type="match status" value="1"/>
</dbReference>
<dbReference type="FunFam" id="3.30.160.60:FF:000159">
    <property type="entry name" value="Mds1 and evi1 complex locus protein"/>
    <property type="match status" value="1"/>
</dbReference>
<feature type="compositionally biased region" description="Polar residues" evidence="11">
    <location>
        <begin position="1"/>
        <end position="14"/>
    </location>
</feature>
<feature type="compositionally biased region" description="Polar residues" evidence="11">
    <location>
        <begin position="580"/>
        <end position="597"/>
    </location>
</feature>
<feature type="compositionally biased region" description="Low complexity" evidence="11">
    <location>
        <begin position="333"/>
        <end position="350"/>
    </location>
</feature>
<evidence type="ECO:0000259" key="12">
    <source>
        <dbReference type="PROSITE" id="PS50157"/>
    </source>
</evidence>
<evidence type="ECO:0000313" key="13">
    <source>
        <dbReference type="Proteomes" id="UP000694843"/>
    </source>
</evidence>
<dbReference type="Pfam" id="PF00096">
    <property type="entry name" value="zf-C2H2"/>
    <property type="match status" value="4"/>
</dbReference>
<evidence type="ECO:0000256" key="8">
    <source>
        <dbReference type="ARBA" id="ARBA00023163"/>
    </source>
</evidence>
<feature type="compositionally biased region" description="Acidic residues" evidence="11">
    <location>
        <begin position="389"/>
        <end position="404"/>
    </location>
</feature>
<feature type="region of interest" description="Disordered" evidence="11">
    <location>
        <begin position="1"/>
        <end position="76"/>
    </location>
</feature>
<dbReference type="FunFam" id="3.30.160.60:FF:000690">
    <property type="entry name" value="Zinc finger protein 354C"/>
    <property type="match status" value="1"/>
</dbReference>
<feature type="compositionally biased region" description="Polar residues" evidence="11">
    <location>
        <begin position="408"/>
        <end position="421"/>
    </location>
</feature>
<proteinExistence type="predicted"/>
<feature type="domain" description="C2H2-type" evidence="12">
    <location>
        <begin position="822"/>
        <end position="845"/>
    </location>
</feature>
<feature type="region of interest" description="Disordered" evidence="11">
    <location>
        <begin position="780"/>
        <end position="799"/>
    </location>
</feature>
<feature type="domain" description="C2H2-type" evidence="12">
    <location>
        <begin position="966"/>
        <end position="994"/>
    </location>
</feature>
<dbReference type="Gene3D" id="2.170.270.10">
    <property type="entry name" value="SET domain"/>
    <property type="match status" value="1"/>
</dbReference>
<feature type="compositionally biased region" description="Low complexity" evidence="11">
    <location>
        <begin position="1177"/>
        <end position="1188"/>
    </location>
</feature>
<feature type="compositionally biased region" description="Polar residues" evidence="11">
    <location>
        <begin position="351"/>
        <end position="387"/>
    </location>
</feature>
<evidence type="ECO:0000256" key="11">
    <source>
        <dbReference type="SAM" id="MobiDB-lite"/>
    </source>
</evidence>
<protein>
    <submittedName>
        <fullName evidence="14">Transcription factor hamlet isoform X1</fullName>
    </submittedName>
</protein>
<dbReference type="Gene3D" id="3.30.160.60">
    <property type="entry name" value="Classic Zinc Finger"/>
    <property type="match status" value="7"/>
</dbReference>
<keyword evidence="3" id="KW-0677">Repeat</keyword>
<evidence type="ECO:0000256" key="10">
    <source>
        <dbReference type="PROSITE-ProRule" id="PRU00042"/>
    </source>
</evidence>